<dbReference type="Proteomes" id="UP000683417">
    <property type="component" value="Unassembled WGS sequence"/>
</dbReference>
<evidence type="ECO:0000313" key="2">
    <source>
        <dbReference type="Proteomes" id="UP000683417"/>
    </source>
</evidence>
<accession>A0A9W4CX03</accession>
<protein>
    <submittedName>
        <fullName evidence="1">BgTH12-07478</fullName>
    </submittedName>
</protein>
<proteinExistence type="predicted"/>
<dbReference type="EMBL" id="CAJHIT010000003">
    <property type="protein sequence ID" value="CAD6500298.1"/>
    <property type="molecule type" value="Genomic_DNA"/>
</dbReference>
<name>A0A9W4CX03_BLUGR</name>
<organism evidence="1 2">
    <name type="scientific">Blumeria graminis f. sp. triticale</name>
    <dbReference type="NCBI Taxonomy" id="1689686"/>
    <lineage>
        <taxon>Eukaryota</taxon>
        <taxon>Fungi</taxon>
        <taxon>Dikarya</taxon>
        <taxon>Ascomycota</taxon>
        <taxon>Pezizomycotina</taxon>
        <taxon>Leotiomycetes</taxon>
        <taxon>Erysiphales</taxon>
        <taxon>Erysiphaceae</taxon>
        <taxon>Blumeria</taxon>
    </lineage>
</organism>
<reference evidence="1" key="1">
    <citation type="submission" date="2020-10" db="EMBL/GenBank/DDBJ databases">
        <authorList>
            <person name="Muller C M."/>
        </authorList>
    </citation>
    <scope>NUCLEOTIDE SEQUENCE</scope>
    <source>
        <strain evidence="1">THUN-12</strain>
    </source>
</reference>
<evidence type="ECO:0000313" key="1">
    <source>
        <dbReference type="EMBL" id="CAD6500298.1"/>
    </source>
</evidence>
<gene>
    <name evidence="1" type="ORF">BGTH12_LOCUS1656</name>
</gene>
<sequence>MNCIYAMLLLQNSISEISDRVVFTGSNIIINVEKIYTEVYRPFNGGFPKPEDGTGVFMAIDESRTPGAHHAIYCTRDMLFQDMMSRIMVGSQPLSDEDIIYLDKDHQAVEECHEYLQNLPQEIGTVNPLRSNATRAIVWYQGKVHVLEKCRGNKSEWYFISDFNFTEFPLNLSIILRYFNESVGESKSLVEQSELSTRWNQRKNFCAVGPPREYPYRTKVKLIKKSPRPQTVPGVLIDKYNCASYMG</sequence>
<dbReference type="AlphaFoldDB" id="A0A9W4CX03"/>
<comment type="caution">
    <text evidence="1">The sequence shown here is derived from an EMBL/GenBank/DDBJ whole genome shotgun (WGS) entry which is preliminary data.</text>
</comment>